<name>A0A2U3DZF2_PURLI</name>
<keyword evidence="1" id="KW-0479">Metal-binding</keyword>
<proteinExistence type="predicted"/>
<feature type="region of interest" description="Disordered" evidence="4">
    <location>
        <begin position="402"/>
        <end position="421"/>
    </location>
</feature>
<feature type="compositionally biased region" description="Low complexity" evidence="4">
    <location>
        <begin position="537"/>
        <end position="553"/>
    </location>
</feature>
<feature type="compositionally biased region" description="Basic residues" evidence="4">
    <location>
        <begin position="217"/>
        <end position="236"/>
    </location>
</feature>
<dbReference type="InterPro" id="IPR019786">
    <property type="entry name" value="Zinc_finger_PHD-type_CS"/>
</dbReference>
<dbReference type="GO" id="GO:0008270">
    <property type="term" value="F:zinc ion binding"/>
    <property type="evidence" value="ECO:0007669"/>
    <property type="project" value="UniProtKB-KW"/>
</dbReference>
<sequence>MPSRKRSLQSVDGDAGDTDHPAGAELLDRIRNMWQFANVCQWIYIFGKVAKIDDSVDVEEMEAECLKPQSTLLADVALSILKLVSSHRGLTHDIFNDQMRKQYLAKSPDSNPFGDEDAPRNFADLDVFTKVELVLVIGLTESVDTECEQIKVLQQLTQWVMIHPERLRDKMEEQKDTEQAGWRIEPYGWDRDDRTYFVLDDNRIYRMTEPPPVLPRPKAKKSKIYRAGRRSSKRQRISSPQAAESTPEGEAGAEPSDDSLGGNIWECVAVTLQEVRAFLESLGKTRDENERILRRQLQLHLVPILEKQEEAQKRKHLQRERELLNLAKMANAKRSSRIAGKAERQRQEEHEREEEQQRREVEAARRREERERQKMEKERDFRMFSRQRRLQEREARRLQHEEELAQLSEDSRNTTTAPGRTSERRLLVEIEKSKQALRELEEEEEAWVFDCVCGLYGQVDDGTHSVACERCNVWQHSKCLGISEDDADRAEFHFVCSPCKRRDEAAKAAPRGVIKLKLHPSASGSTGNARSAEEPAQDAPAPKAPAVNANSPSGEAQSIGSRDLTSPLQGQPSPLPSSAAAHVKPAAPVAPLTTPTLYDGGQEQTSVSAVYVLPLKQEWAPEHPKATKTAPAPSAIGSRASPPRERNGIARASNGDIKPEPAAGPTDSARKPEPILLGSSTGPNRSPSAVTNAVVETKATGHSIPALSVGQQPEGMISLVAEPAGPAIQPNEEDGNVENAPRASSPWILGEDPVQQRAWLGPHLVASYSVQSHQSQGVQSVLRSASSEVANVKLDCLATDGALFVLLHNAKQCAFMAQRAHAATFFSHRLSPEKLKGRWTLPRWISAWRRLIPTKTQVAYAMSIVVDWDRRKHGTTAPAMREDSLVPFTISAPNLTKGPG</sequence>
<evidence type="ECO:0000259" key="5">
    <source>
        <dbReference type="SMART" id="SM00249"/>
    </source>
</evidence>
<dbReference type="PANTHER" id="PTHR14296:SF3">
    <property type="entry name" value="DIKAR, ISOFORM F"/>
    <property type="match status" value="1"/>
</dbReference>
<feature type="compositionally biased region" description="Polar residues" evidence="4">
    <location>
        <begin position="554"/>
        <end position="564"/>
    </location>
</feature>
<protein>
    <recommendedName>
        <fullName evidence="5">Zinc finger PHD-type domain-containing protein</fullName>
    </recommendedName>
</protein>
<dbReference type="InterPro" id="IPR019787">
    <property type="entry name" value="Znf_PHD-finger"/>
</dbReference>
<dbReference type="SMART" id="SM00249">
    <property type="entry name" value="PHD"/>
    <property type="match status" value="1"/>
</dbReference>
<organism evidence="6 7">
    <name type="scientific">Purpureocillium lilacinum</name>
    <name type="common">Paecilomyces lilacinus</name>
    <dbReference type="NCBI Taxonomy" id="33203"/>
    <lineage>
        <taxon>Eukaryota</taxon>
        <taxon>Fungi</taxon>
        <taxon>Dikarya</taxon>
        <taxon>Ascomycota</taxon>
        <taxon>Pezizomycotina</taxon>
        <taxon>Sordariomycetes</taxon>
        <taxon>Hypocreomycetidae</taxon>
        <taxon>Hypocreales</taxon>
        <taxon>Ophiocordycipitaceae</taxon>
        <taxon>Purpureocillium</taxon>
    </lineage>
</organism>
<evidence type="ECO:0000256" key="3">
    <source>
        <dbReference type="ARBA" id="ARBA00022833"/>
    </source>
</evidence>
<dbReference type="Pfam" id="PF00628">
    <property type="entry name" value="PHD"/>
    <property type="match status" value="1"/>
</dbReference>
<feature type="region of interest" description="Disordered" evidence="4">
    <location>
        <begin position="330"/>
        <end position="378"/>
    </location>
</feature>
<feature type="region of interest" description="Disordered" evidence="4">
    <location>
        <begin position="622"/>
        <end position="691"/>
    </location>
</feature>
<dbReference type="SUPFAM" id="SSF57903">
    <property type="entry name" value="FYVE/PHD zinc finger"/>
    <property type="match status" value="1"/>
</dbReference>
<dbReference type="InterPro" id="IPR011011">
    <property type="entry name" value="Znf_FYVE_PHD"/>
</dbReference>
<comment type="caution">
    <text evidence="6">The sequence shown here is derived from an EMBL/GenBank/DDBJ whole genome shotgun (WGS) entry which is preliminary data.</text>
</comment>
<evidence type="ECO:0000256" key="4">
    <source>
        <dbReference type="SAM" id="MobiDB-lite"/>
    </source>
</evidence>
<dbReference type="InterPro" id="IPR001965">
    <property type="entry name" value="Znf_PHD"/>
</dbReference>
<dbReference type="AlphaFoldDB" id="A0A2U3DZF2"/>
<keyword evidence="2" id="KW-0863">Zinc-finger</keyword>
<accession>A0A2U3DZF2</accession>
<feature type="region of interest" description="Disordered" evidence="4">
    <location>
        <begin position="516"/>
        <end position="582"/>
    </location>
</feature>
<feature type="compositionally biased region" description="Low complexity" evidence="4">
    <location>
        <begin position="566"/>
        <end position="582"/>
    </location>
</feature>
<evidence type="ECO:0000313" key="6">
    <source>
        <dbReference type="EMBL" id="PWI67639.1"/>
    </source>
</evidence>
<feature type="compositionally biased region" description="Basic and acidic residues" evidence="4">
    <location>
        <begin position="340"/>
        <end position="378"/>
    </location>
</feature>
<evidence type="ECO:0000256" key="1">
    <source>
        <dbReference type="ARBA" id="ARBA00022723"/>
    </source>
</evidence>
<keyword evidence="3" id="KW-0862">Zinc</keyword>
<dbReference type="PROSITE" id="PS01359">
    <property type="entry name" value="ZF_PHD_1"/>
    <property type="match status" value="1"/>
</dbReference>
<evidence type="ECO:0000313" key="7">
    <source>
        <dbReference type="Proteomes" id="UP000245956"/>
    </source>
</evidence>
<gene>
    <name evidence="6" type="ORF">PCL_02993</name>
</gene>
<feature type="region of interest" description="Disordered" evidence="4">
    <location>
        <begin position="208"/>
        <end position="260"/>
    </location>
</feature>
<dbReference type="PANTHER" id="PTHR14296">
    <property type="entry name" value="REMODELING AND SPACING FACTOR 1"/>
    <property type="match status" value="1"/>
</dbReference>
<dbReference type="Proteomes" id="UP000245956">
    <property type="component" value="Unassembled WGS sequence"/>
</dbReference>
<feature type="domain" description="Zinc finger PHD-type" evidence="5">
    <location>
        <begin position="450"/>
        <end position="500"/>
    </location>
</feature>
<reference evidence="6 7" key="1">
    <citation type="journal article" date="2016" name="Front. Microbiol.">
        <title>Genome and transcriptome sequences reveal the specific parasitism of the nematophagous Purpureocillium lilacinum 36-1.</title>
        <authorList>
            <person name="Xie J."/>
            <person name="Li S."/>
            <person name="Mo C."/>
            <person name="Xiao X."/>
            <person name="Peng D."/>
            <person name="Wang G."/>
            <person name="Xiao Y."/>
        </authorList>
    </citation>
    <scope>NUCLEOTIDE SEQUENCE [LARGE SCALE GENOMIC DNA]</scope>
    <source>
        <strain evidence="6 7">36-1</strain>
    </source>
</reference>
<evidence type="ECO:0000256" key="2">
    <source>
        <dbReference type="ARBA" id="ARBA00022771"/>
    </source>
</evidence>
<dbReference type="GO" id="GO:0006355">
    <property type="term" value="P:regulation of DNA-templated transcription"/>
    <property type="evidence" value="ECO:0007669"/>
    <property type="project" value="InterPro"/>
</dbReference>
<dbReference type="EMBL" id="LCWV01000018">
    <property type="protein sequence ID" value="PWI67639.1"/>
    <property type="molecule type" value="Genomic_DNA"/>
</dbReference>
<dbReference type="InterPro" id="IPR013083">
    <property type="entry name" value="Znf_RING/FYVE/PHD"/>
</dbReference>
<feature type="compositionally biased region" description="Polar residues" evidence="4">
    <location>
        <begin position="678"/>
        <end position="691"/>
    </location>
</feature>
<dbReference type="Gene3D" id="3.30.40.10">
    <property type="entry name" value="Zinc/RING finger domain, C3HC4 (zinc finger)"/>
    <property type="match status" value="1"/>
</dbReference>
<dbReference type="GO" id="GO:0031213">
    <property type="term" value="C:RSF complex"/>
    <property type="evidence" value="ECO:0007669"/>
    <property type="project" value="InterPro"/>
</dbReference>
<dbReference type="InterPro" id="IPR028938">
    <property type="entry name" value="Rsf1-like"/>
</dbReference>
<feature type="region of interest" description="Disordered" evidence="4">
    <location>
        <begin position="1"/>
        <end position="20"/>
    </location>
</feature>